<organism evidence="1 2">
    <name type="scientific">Rhizophlyctis rosea</name>
    <dbReference type="NCBI Taxonomy" id="64517"/>
    <lineage>
        <taxon>Eukaryota</taxon>
        <taxon>Fungi</taxon>
        <taxon>Fungi incertae sedis</taxon>
        <taxon>Chytridiomycota</taxon>
        <taxon>Chytridiomycota incertae sedis</taxon>
        <taxon>Chytridiomycetes</taxon>
        <taxon>Rhizophlyctidales</taxon>
        <taxon>Rhizophlyctidaceae</taxon>
        <taxon>Rhizophlyctis</taxon>
    </lineage>
</organism>
<gene>
    <name evidence="1" type="ORF">HK097_009689</name>
</gene>
<name>A0AAD5X093_9FUNG</name>
<evidence type="ECO:0000313" key="1">
    <source>
        <dbReference type="EMBL" id="KAJ3049305.1"/>
    </source>
</evidence>
<proteinExistence type="predicted"/>
<dbReference type="Proteomes" id="UP001212841">
    <property type="component" value="Unassembled WGS sequence"/>
</dbReference>
<reference evidence="1" key="1">
    <citation type="submission" date="2020-05" db="EMBL/GenBank/DDBJ databases">
        <title>Phylogenomic resolution of chytrid fungi.</title>
        <authorList>
            <person name="Stajich J.E."/>
            <person name="Amses K."/>
            <person name="Simmons R."/>
            <person name="Seto K."/>
            <person name="Myers J."/>
            <person name="Bonds A."/>
            <person name="Quandt C.A."/>
            <person name="Barry K."/>
            <person name="Liu P."/>
            <person name="Grigoriev I."/>
            <person name="Longcore J.E."/>
            <person name="James T.Y."/>
        </authorList>
    </citation>
    <scope>NUCLEOTIDE SEQUENCE</scope>
    <source>
        <strain evidence="1">JEL0318</strain>
    </source>
</reference>
<comment type="caution">
    <text evidence="1">The sequence shown here is derived from an EMBL/GenBank/DDBJ whole genome shotgun (WGS) entry which is preliminary data.</text>
</comment>
<dbReference type="AlphaFoldDB" id="A0AAD5X093"/>
<evidence type="ECO:0000313" key="2">
    <source>
        <dbReference type="Proteomes" id="UP001212841"/>
    </source>
</evidence>
<accession>A0AAD5X093</accession>
<keyword evidence="2" id="KW-1185">Reference proteome</keyword>
<dbReference type="EMBL" id="JADGJD010000663">
    <property type="protein sequence ID" value="KAJ3049305.1"/>
    <property type="molecule type" value="Genomic_DNA"/>
</dbReference>
<sequence>MFLLNGVDGFPDADIQSILSSSTATELSKKYKSATSVLKCVDHPLTANSSAILQFVPTSPIPFLPPQKVDDAHGFSVRFPGADHVIAIQIQSILNPDTKDVSAIPSTGHSIVRNILTDFDLDNTPSVFGPDCIIEAQHPTFNLQNLFISETLLDDTNQPYHQRQTVSVYPTKPWNILMRLLRTNNLELLADHLDNLESTKSLNKYKWLWEGGPARYNFERQIIEFMKGHADKVNFEFWYHPKVNSKSSTTHIFPLYRHPA</sequence>
<protein>
    <submittedName>
        <fullName evidence="1">Uncharacterized protein</fullName>
    </submittedName>
</protein>